<dbReference type="PANTHER" id="PTHR23080">
    <property type="entry name" value="THAP DOMAIN PROTEIN"/>
    <property type="match status" value="1"/>
</dbReference>
<evidence type="ECO:0000313" key="7">
    <source>
        <dbReference type="Proteomes" id="UP000663828"/>
    </source>
</evidence>
<evidence type="ECO:0000256" key="3">
    <source>
        <dbReference type="PROSITE-ProRule" id="PRU00325"/>
    </source>
</evidence>
<dbReference type="EMBL" id="CAJNOR010008498">
    <property type="protein sequence ID" value="CAF1633897.1"/>
    <property type="molecule type" value="Genomic_DNA"/>
</dbReference>
<dbReference type="AlphaFoldDB" id="A0A816DGQ7"/>
<comment type="caution">
    <text evidence="6">The sequence shown here is derived from an EMBL/GenBank/DDBJ whole genome shotgun (WGS) entry which is preliminary data.</text>
</comment>
<comment type="cofactor">
    <cofactor evidence="1">
        <name>a divalent metal cation</name>
        <dbReference type="ChEBI" id="CHEBI:60240"/>
    </cofactor>
</comment>
<evidence type="ECO:0000256" key="2">
    <source>
        <dbReference type="ARBA" id="ARBA00022723"/>
    </source>
</evidence>
<accession>A0A816DGQ7</accession>
<evidence type="ECO:0000256" key="4">
    <source>
        <dbReference type="SAM" id="MobiDB-lite"/>
    </source>
</evidence>
<dbReference type="InterPro" id="IPR027806">
    <property type="entry name" value="HARBI1_dom"/>
</dbReference>
<organism evidence="6 7">
    <name type="scientific">Adineta ricciae</name>
    <name type="common">Rotifer</name>
    <dbReference type="NCBI Taxonomy" id="249248"/>
    <lineage>
        <taxon>Eukaryota</taxon>
        <taxon>Metazoa</taxon>
        <taxon>Spiralia</taxon>
        <taxon>Gnathifera</taxon>
        <taxon>Rotifera</taxon>
        <taxon>Eurotatoria</taxon>
        <taxon>Bdelloidea</taxon>
        <taxon>Adinetida</taxon>
        <taxon>Adinetidae</taxon>
        <taxon>Adineta</taxon>
    </lineage>
</organism>
<evidence type="ECO:0000256" key="1">
    <source>
        <dbReference type="ARBA" id="ARBA00001968"/>
    </source>
</evidence>
<keyword evidence="3" id="KW-0863">Zinc-finger</keyword>
<dbReference type="InterPro" id="IPR007527">
    <property type="entry name" value="Znf_SWIM"/>
</dbReference>
<dbReference type="GO" id="GO:0008270">
    <property type="term" value="F:zinc ion binding"/>
    <property type="evidence" value="ECO:0007669"/>
    <property type="project" value="UniProtKB-KW"/>
</dbReference>
<keyword evidence="3" id="KW-0862">Zinc</keyword>
<dbReference type="Pfam" id="PF13359">
    <property type="entry name" value="DDE_Tnp_4"/>
    <property type="match status" value="1"/>
</dbReference>
<keyword evidence="7" id="KW-1185">Reference proteome</keyword>
<evidence type="ECO:0000259" key="5">
    <source>
        <dbReference type="PROSITE" id="PS50966"/>
    </source>
</evidence>
<protein>
    <recommendedName>
        <fullName evidence="5">SWIM-type domain-containing protein</fullName>
    </recommendedName>
</protein>
<proteinExistence type="predicted"/>
<keyword evidence="2" id="KW-0479">Metal-binding</keyword>
<reference evidence="6" key="1">
    <citation type="submission" date="2021-02" db="EMBL/GenBank/DDBJ databases">
        <authorList>
            <person name="Nowell W R."/>
        </authorList>
    </citation>
    <scope>NUCLEOTIDE SEQUENCE</scope>
</reference>
<dbReference type="Proteomes" id="UP000663828">
    <property type="component" value="Unassembled WGS sequence"/>
</dbReference>
<name>A0A816DGQ7_ADIRI</name>
<dbReference type="PROSITE" id="PS50966">
    <property type="entry name" value="ZF_SWIM"/>
    <property type="match status" value="1"/>
</dbReference>
<feature type="region of interest" description="Disordered" evidence="4">
    <location>
        <begin position="649"/>
        <end position="680"/>
    </location>
</feature>
<evidence type="ECO:0000313" key="6">
    <source>
        <dbReference type="EMBL" id="CAF1633897.1"/>
    </source>
</evidence>
<sequence length="680" mass="78440">MPRNERSVCGGCGISSDSFVVRRAKNNLLRLFVSVRSSKHIQPEDQVCNKCYSKFLIWYKKTRGTYDNLLNENFPADQNNYDEHEDQIERHKQTRNHHQLLFLYIELQNLTAGVRCCRDHVDNQRLRQDAVEQIFAGHYDELSLNTHDVQNILSDFRSFMTNVKSFDFDDPTSLSDESYLNFTDQFENLLGYMFNMRNSHNRSVRTALAVFLMKMRLGISNRVLGSLFHFKNQRTVAHLIHSVRVALMQDFTSHYLGLQHIDRQTALDHHQTAIATELFTTNSNQLCIIMDGTYIYIQKSSNNEMQRRTYSFHKHRHLVKPMIITTTTGYILCCIGPFLADGKNNDAPIAKQVLYSNGEGILSWLHDEDIVIIDRGFRDAVKTVELFGFHAAMPHFLNGSKQFSTTDANYNRCVAKSRWAVESANGKIKHFKYFNQTIQNASIPFLSDYLHIVCSIINAYQTPAIKDAHSGIGMATEMLSLLDTENTLQKHLSSMTNTRWRKYDAKMCIFPILSIDDIRRYCFGNYQLKQAKGYILEHLQPSQTVPTDLEFIVELCEQQSDLIRIRFSSRHSTQKHYIATVQFDNYKEEPILGWYCTCPRCSGVLGCCSHTAALLWYLGVCRAEYDTTDHPLSAQYLLETVDDCIQYADPVTTDDEDDDNGVRYTLNDHHSESDSETSDD</sequence>
<feature type="domain" description="SWIM-type" evidence="5">
    <location>
        <begin position="577"/>
        <end position="619"/>
    </location>
</feature>
<gene>
    <name evidence="6" type="ORF">XAT740_LOCUS52127</name>
</gene>